<dbReference type="Proteomes" id="UP000069135">
    <property type="component" value="Chromosome"/>
</dbReference>
<accession>A0A0S1SIA7</accession>
<accession>A0A0S1SW01</accession>
<organism evidence="1 2">
    <name type="scientific">Candidatus Peribacter riflensis</name>
    <dbReference type="NCBI Taxonomy" id="1735162"/>
    <lineage>
        <taxon>Bacteria</taxon>
        <taxon>Candidatus Peregrinibacteriota</taxon>
        <taxon>Candidatus Peribacteria</taxon>
        <taxon>Candidatus Peribacterales</taxon>
        <taxon>Candidatus Peribacteraceae</taxon>
        <taxon>Candidatus Peribacter</taxon>
    </lineage>
</organism>
<dbReference type="KEGG" id="prf:PeribacterA2_0853"/>
<reference evidence="2" key="1">
    <citation type="submission" date="2015-10" db="EMBL/GenBank/DDBJ databases">
        <title>Analysis of five complete genome sequences for members of the class Peribacteria in the recently recognized Peregrinibacteria bacterial phylum.</title>
        <authorList>
            <person name="Anantharaman K."/>
            <person name="Brown C.T."/>
            <person name="Burstein D."/>
            <person name="Castelle C.J."/>
            <person name="Probst A.J."/>
            <person name="Thomas B.C."/>
            <person name="Williams K.H."/>
            <person name="Banfield J.F."/>
        </authorList>
    </citation>
    <scope>NUCLEOTIDE SEQUENCE [LARGE SCALE GENOMIC DNA]</scope>
</reference>
<dbReference type="AlphaFoldDB" id="A0A0S1SQE6"/>
<dbReference type="EMBL" id="CP013065">
    <property type="protein sequence ID" value="ALM13522.1"/>
    <property type="molecule type" value="Genomic_DNA"/>
</dbReference>
<evidence type="ECO:0000313" key="2">
    <source>
        <dbReference type="Proteomes" id="UP000069135"/>
    </source>
</evidence>
<sequence>MTRLAIKIVGPSPLPSSLRYAVASRSAEAMVLSSYTVFL</sequence>
<evidence type="ECO:0000313" key="1">
    <source>
        <dbReference type="EMBL" id="ALM13522.1"/>
    </source>
</evidence>
<reference evidence="1 2" key="2">
    <citation type="journal article" date="2016" name="PeerJ">
        <title>Analysis of five complete genome sequences for members of the class Peribacteria in the recently recognized Peregrinibacteria bacterial phylum.</title>
        <authorList>
            <person name="Anantharaman K."/>
            <person name="Brown C.T."/>
            <person name="Burstein D."/>
            <person name="Castelle C.J."/>
            <person name="Probst A.J."/>
            <person name="Thomas B.C."/>
            <person name="Williams K.H."/>
            <person name="Banfield J.F."/>
        </authorList>
    </citation>
    <scope>NUCLEOTIDE SEQUENCE [LARGE SCALE GENOMIC DNA]</scope>
    <source>
        <strain evidence="1">RIFOXYD1_FULL_PER-ii_59_16</strain>
    </source>
</reference>
<proteinExistence type="predicted"/>
<accession>A0A0S1SQE6</accession>
<accession>A0A0S1SLY6</accession>
<gene>
    <name evidence="1" type="ORF">PeribacterD1_0853</name>
</gene>
<name>A0A0S1SQE6_9BACT</name>
<accession>A0A0S1SM52</accession>
<protein>
    <submittedName>
        <fullName evidence="1">Uncharacterized protein</fullName>
    </submittedName>
</protein>